<dbReference type="Pfam" id="PF12833">
    <property type="entry name" value="HTH_18"/>
    <property type="match status" value="1"/>
</dbReference>
<dbReference type="PROSITE" id="PS01124">
    <property type="entry name" value="HTH_ARAC_FAMILY_2"/>
    <property type="match status" value="1"/>
</dbReference>
<evidence type="ECO:0000256" key="2">
    <source>
        <dbReference type="ARBA" id="ARBA00023125"/>
    </source>
</evidence>
<dbReference type="Gene3D" id="1.10.10.60">
    <property type="entry name" value="Homeodomain-like"/>
    <property type="match status" value="2"/>
</dbReference>
<proteinExistence type="predicted"/>
<dbReference type="GO" id="GO:0043565">
    <property type="term" value="F:sequence-specific DNA binding"/>
    <property type="evidence" value="ECO:0007669"/>
    <property type="project" value="InterPro"/>
</dbReference>
<dbReference type="InterPro" id="IPR003313">
    <property type="entry name" value="AraC-bd"/>
</dbReference>
<dbReference type="RefSeq" id="WP_283230554.1">
    <property type="nucleotide sequence ID" value="NZ_JASGBQ010000007.1"/>
</dbReference>
<dbReference type="InterPro" id="IPR020449">
    <property type="entry name" value="Tscrpt_reg_AraC-type_HTH"/>
</dbReference>
<name>A0AAP4EZM8_9FIRM</name>
<dbReference type="InterPro" id="IPR018062">
    <property type="entry name" value="HTH_AraC-typ_CS"/>
</dbReference>
<comment type="caution">
    <text evidence="6">The sequence shown here is derived from an EMBL/GenBank/DDBJ whole genome shotgun (WGS) entry which is preliminary data.</text>
</comment>
<dbReference type="Gene3D" id="2.60.120.10">
    <property type="entry name" value="Jelly Rolls"/>
    <property type="match status" value="1"/>
</dbReference>
<keyword evidence="2" id="KW-0238">DNA-binding</keyword>
<keyword evidence="1" id="KW-0805">Transcription regulation</keyword>
<dbReference type="Proteomes" id="UP001300383">
    <property type="component" value="Unassembled WGS sequence"/>
</dbReference>
<sequence>MPVNIFGELDENGREIINRRAGEFPAIICNDDLTFDPVPWHWHDELEINVVKKGKILFKAGKKEILLSEGEGYFVNGGVLHAGERGDGTETDPCLLRAVVFHPQLVGGTMDSVFWQKYLLPLLTSRTLQGMVLSPQVEWQREAIEASLQAWRAINEKPDGYEFTAREQLSRLVYLVTAHRPTAETASTEKVFRDNRRIKAMLQHIETHFGEELSMGEIAVSAGISESECLRCFRSVLNVTPIQYLKKYRIGRAAGLLTSTDARISDIAVRCGFQEMSYFAKVFKELYGKTPSAYRRELAGEQDCTEGKGE</sequence>
<feature type="domain" description="HTH araC/xylS-type" evidence="5">
    <location>
        <begin position="199"/>
        <end position="297"/>
    </location>
</feature>
<dbReference type="SUPFAM" id="SSF46689">
    <property type="entry name" value="Homeodomain-like"/>
    <property type="match status" value="2"/>
</dbReference>
<dbReference type="InterPro" id="IPR050204">
    <property type="entry name" value="AraC_XylS_family_regulators"/>
</dbReference>
<evidence type="ECO:0000313" key="6">
    <source>
        <dbReference type="EMBL" id="MDI9242050.1"/>
    </source>
</evidence>
<gene>
    <name evidence="6" type="ORF">QJ036_06095</name>
</gene>
<protein>
    <submittedName>
        <fullName evidence="6">AraC family transcriptional regulator</fullName>
    </submittedName>
</protein>
<dbReference type="InterPro" id="IPR014710">
    <property type="entry name" value="RmlC-like_jellyroll"/>
</dbReference>
<dbReference type="EMBL" id="JASGBQ010000007">
    <property type="protein sequence ID" value="MDI9242050.1"/>
    <property type="molecule type" value="Genomic_DNA"/>
</dbReference>
<keyword evidence="7" id="KW-1185">Reference proteome</keyword>
<dbReference type="AlphaFoldDB" id="A0AAP4EZM8"/>
<evidence type="ECO:0000256" key="3">
    <source>
        <dbReference type="ARBA" id="ARBA00023159"/>
    </source>
</evidence>
<dbReference type="InterPro" id="IPR009057">
    <property type="entry name" value="Homeodomain-like_sf"/>
</dbReference>
<keyword evidence="4" id="KW-0804">Transcription</keyword>
<keyword evidence="3" id="KW-0010">Activator</keyword>
<evidence type="ECO:0000259" key="5">
    <source>
        <dbReference type="PROSITE" id="PS01124"/>
    </source>
</evidence>
<dbReference type="SUPFAM" id="SSF51215">
    <property type="entry name" value="Regulatory protein AraC"/>
    <property type="match status" value="1"/>
</dbReference>
<organism evidence="6 7">
    <name type="scientific">Fusibacillus kribbianus</name>
    <dbReference type="NCBI Taxonomy" id="3044208"/>
    <lineage>
        <taxon>Bacteria</taxon>
        <taxon>Bacillati</taxon>
        <taxon>Bacillota</taxon>
        <taxon>Clostridia</taxon>
        <taxon>Lachnospirales</taxon>
        <taxon>Lachnospiraceae</taxon>
        <taxon>Fusibacillus</taxon>
    </lineage>
</organism>
<reference evidence="6 7" key="1">
    <citation type="submission" date="2023-05" db="EMBL/GenBank/DDBJ databases">
        <title>[ruminococcus] sp. nov., isolated from a pig farm feces dump.</title>
        <authorList>
            <person name="Chang Y.-H."/>
        </authorList>
    </citation>
    <scope>NUCLEOTIDE SEQUENCE [LARGE SCALE GENOMIC DNA]</scope>
    <source>
        <strain evidence="6 7">YH-rum2234</strain>
    </source>
</reference>
<dbReference type="Pfam" id="PF02311">
    <property type="entry name" value="AraC_binding"/>
    <property type="match status" value="1"/>
</dbReference>
<evidence type="ECO:0000313" key="7">
    <source>
        <dbReference type="Proteomes" id="UP001300383"/>
    </source>
</evidence>
<dbReference type="CDD" id="cd02208">
    <property type="entry name" value="cupin_RmlC-like"/>
    <property type="match status" value="1"/>
</dbReference>
<evidence type="ECO:0000256" key="4">
    <source>
        <dbReference type="ARBA" id="ARBA00023163"/>
    </source>
</evidence>
<dbReference type="PANTHER" id="PTHR46796">
    <property type="entry name" value="HTH-TYPE TRANSCRIPTIONAL ACTIVATOR RHAS-RELATED"/>
    <property type="match status" value="1"/>
</dbReference>
<dbReference type="InterPro" id="IPR037923">
    <property type="entry name" value="HTH-like"/>
</dbReference>
<dbReference type="InterPro" id="IPR018060">
    <property type="entry name" value="HTH_AraC"/>
</dbReference>
<dbReference type="SMART" id="SM00342">
    <property type="entry name" value="HTH_ARAC"/>
    <property type="match status" value="1"/>
</dbReference>
<evidence type="ECO:0000256" key="1">
    <source>
        <dbReference type="ARBA" id="ARBA00023015"/>
    </source>
</evidence>
<dbReference type="PRINTS" id="PR00032">
    <property type="entry name" value="HTHARAC"/>
</dbReference>
<dbReference type="PROSITE" id="PS00041">
    <property type="entry name" value="HTH_ARAC_FAMILY_1"/>
    <property type="match status" value="1"/>
</dbReference>
<accession>A0AAP4EZM8</accession>
<dbReference type="GO" id="GO:0003700">
    <property type="term" value="F:DNA-binding transcription factor activity"/>
    <property type="evidence" value="ECO:0007669"/>
    <property type="project" value="InterPro"/>
</dbReference>